<feature type="compositionally biased region" description="Acidic residues" evidence="1">
    <location>
        <begin position="114"/>
        <end position="149"/>
    </location>
</feature>
<comment type="caution">
    <text evidence="2">The sequence shown here is derived from an EMBL/GenBank/DDBJ whole genome shotgun (WGS) entry which is preliminary data.</text>
</comment>
<accession>A0ABP7N7F4</accession>
<name>A0ABP7N7F4_9BACT</name>
<gene>
    <name evidence="2" type="ORF">GCM10022406_23880</name>
</gene>
<dbReference type="EMBL" id="BAABDH010000039">
    <property type="protein sequence ID" value="GAA3938900.1"/>
    <property type="molecule type" value="Genomic_DNA"/>
</dbReference>
<reference evidence="3" key="1">
    <citation type="journal article" date="2019" name="Int. J. Syst. Evol. Microbiol.">
        <title>The Global Catalogue of Microorganisms (GCM) 10K type strain sequencing project: providing services to taxonomists for standard genome sequencing and annotation.</title>
        <authorList>
            <consortium name="The Broad Institute Genomics Platform"/>
            <consortium name="The Broad Institute Genome Sequencing Center for Infectious Disease"/>
            <person name="Wu L."/>
            <person name="Ma J."/>
        </authorList>
    </citation>
    <scope>NUCLEOTIDE SEQUENCE [LARGE SCALE GENOMIC DNA]</scope>
    <source>
        <strain evidence="3">JCM 17214</strain>
    </source>
</reference>
<proteinExistence type="predicted"/>
<keyword evidence="3" id="KW-1185">Reference proteome</keyword>
<organism evidence="2 3">
    <name type="scientific">Hymenobacter algoricola</name>
    <dbReference type="NCBI Taxonomy" id="486267"/>
    <lineage>
        <taxon>Bacteria</taxon>
        <taxon>Pseudomonadati</taxon>
        <taxon>Bacteroidota</taxon>
        <taxon>Cytophagia</taxon>
        <taxon>Cytophagales</taxon>
        <taxon>Hymenobacteraceae</taxon>
        <taxon>Hymenobacter</taxon>
    </lineage>
</organism>
<sequence>MKRLIDALADDADFFIEQVQITAIVFDNTDDVTVWATTFFDESQHFFHLGLQFPSLDLLLRLAGPRAEALQEDVADALATVTEWPCLLEYTTAKKPPVPLPGVAMKVSCTYPAEDFEDDDDEEGSPEDLSELDPGTEDGEDDDDEEDCEASAPHNIFYLEGVFLRIEP</sequence>
<dbReference type="RefSeq" id="WP_345113962.1">
    <property type="nucleotide sequence ID" value="NZ_BAABDH010000039.1"/>
</dbReference>
<evidence type="ECO:0000313" key="2">
    <source>
        <dbReference type="EMBL" id="GAA3938900.1"/>
    </source>
</evidence>
<evidence type="ECO:0000256" key="1">
    <source>
        <dbReference type="SAM" id="MobiDB-lite"/>
    </source>
</evidence>
<evidence type="ECO:0000313" key="3">
    <source>
        <dbReference type="Proteomes" id="UP001499909"/>
    </source>
</evidence>
<dbReference type="Proteomes" id="UP001499909">
    <property type="component" value="Unassembled WGS sequence"/>
</dbReference>
<protein>
    <submittedName>
        <fullName evidence="2">Uncharacterized protein</fullName>
    </submittedName>
</protein>
<feature type="region of interest" description="Disordered" evidence="1">
    <location>
        <begin position="114"/>
        <end position="154"/>
    </location>
</feature>